<sequence>MRLRTGKTNVISLVLNTEREIMSFVSDIIYGVS</sequence>
<gene>
    <name evidence="1" type="ORF">SAMN05428953_110104</name>
</gene>
<feature type="non-terminal residue" evidence="1">
    <location>
        <position position="33"/>
    </location>
</feature>
<reference evidence="2" key="1">
    <citation type="submission" date="2016-10" db="EMBL/GenBank/DDBJ databases">
        <authorList>
            <person name="Varghese N."/>
            <person name="Submissions S."/>
        </authorList>
    </citation>
    <scope>NUCLEOTIDE SEQUENCE [LARGE SCALE GENOMIC DNA]</scope>
    <source>
        <strain evidence="2">CGMCC 1.11022</strain>
    </source>
</reference>
<evidence type="ECO:0000313" key="2">
    <source>
        <dbReference type="Proteomes" id="UP000198894"/>
    </source>
</evidence>
<accession>A0A1G8Y0J3</accession>
<organism evidence="1 2">
    <name type="scientific">Mesorhizobium muleiense</name>
    <dbReference type="NCBI Taxonomy" id="1004279"/>
    <lineage>
        <taxon>Bacteria</taxon>
        <taxon>Pseudomonadati</taxon>
        <taxon>Pseudomonadota</taxon>
        <taxon>Alphaproteobacteria</taxon>
        <taxon>Hyphomicrobiales</taxon>
        <taxon>Phyllobacteriaceae</taxon>
        <taxon>Mesorhizobium</taxon>
    </lineage>
</organism>
<protein>
    <submittedName>
        <fullName evidence="1">LacI family transcriptional regulator</fullName>
    </submittedName>
</protein>
<dbReference type="Proteomes" id="UP000198894">
    <property type="component" value="Unassembled WGS sequence"/>
</dbReference>
<proteinExistence type="predicted"/>
<dbReference type="AlphaFoldDB" id="A0A1G8Y0J3"/>
<keyword evidence="2" id="KW-1185">Reference proteome</keyword>
<evidence type="ECO:0000313" key="1">
    <source>
        <dbReference type="EMBL" id="SDJ95964.1"/>
    </source>
</evidence>
<name>A0A1G8Y0J3_9HYPH</name>
<dbReference type="EMBL" id="FNEE01000010">
    <property type="protein sequence ID" value="SDJ95964.1"/>
    <property type="molecule type" value="Genomic_DNA"/>
</dbReference>